<dbReference type="PANTHER" id="PTHR43065">
    <property type="entry name" value="SENSOR HISTIDINE KINASE"/>
    <property type="match status" value="1"/>
</dbReference>
<dbReference type="EC" id="2.7.13.3" evidence="3"/>
<keyword evidence="8 18" id="KW-0418">Kinase</keyword>
<keyword evidence="5" id="KW-0808">Transferase</keyword>
<dbReference type="Pfam" id="PF13493">
    <property type="entry name" value="DUF4118"/>
    <property type="match status" value="1"/>
</dbReference>
<dbReference type="Proteomes" id="UP000527143">
    <property type="component" value="Unassembled WGS sequence"/>
</dbReference>
<dbReference type="InterPro" id="IPR011006">
    <property type="entry name" value="CheY-like_superfamily"/>
</dbReference>
<evidence type="ECO:0000256" key="15">
    <source>
        <dbReference type="SAM" id="Phobius"/>
    </source>
</evidence>
<keyword evidence="4 13" id="KW-0597">Phosphoprotein</keyword>
<dbReference type="GO" id="GO:0005524">
    <property type="term" value="F:ATP binding"/>
    <property type="evidence" value="ECO:0007669"/>
    <property type="project" value="UniProtKB-KW"/>
</dbReference>
<keyword evidence="6 15" id="KW-0812">Transmembrane</keyword>
<gene>
    <name evidence="18" type="ORF">FHT02_003044</name>
</gene>
<evidence type="ECO:0000256" key="13">
    <source>
        <dbReference type="PROSITE-ProRule" id="PRU00169"/>
    </source>
</evidence>
<dbReference type="InterPro" id="IPR036890">
    <property type="entry name" value="HATPase_C_sf"/>
</dbReference>
<evidence type="ECO:0000256" key="4">
    <source>
        <dbReference type="ARBA" id="ARBA00022553"/>
    </source>
</evidence>
<dbReference type="CDD" id="cd16919">
    <property type="entry name" value="HATPase_CckA-like"/>
    <property type="match status" value="1"/>
</dbReference>
<keyword evidence="11" id="KW-0902">Two-component regulatory system</keyword>
<dbReference type="InterPro" id="IPR025201">
    <property type="entry name" value="KdpD_TM"/>
</dbReference>
<feature type="transmembrane region" description="Helical" evidence="15">
    <location>
        <begin position="31"/>
        <end position="64"/>
    </location>
</feature>
<dbReference type="Pfam" id="PF02518">
    <property type="entry name" value="HATPase_c"/>
    <property type="match status" value="1"/>
</dbReference>
<comment type="catalytic activity">
    <reaction evidence="1">
        <text>ATP + protein L-histidine = ADP + protein N-phospho-L-histidine.</text>
        <dbReference type="EC" id="2.7.13.3"/>
    </reaction>
</comment>
<evidence type="ECO:0000259" key="16">
    <source>
        <dbReference type="PROSITE" id="PS50109"/>
    </source>
</evidence>
<feature type="domain" description="Histidine kinase" evidence="16">
    <location>
        <begin position="166"/>
        <end position="390"/>
    </location>
</feature>
<dbReference type="SMART" id="SM00448">
    <property type="entry name" value="REC"/>
    <property type="match status" value="1"/>
</dbReference>
<proteinExistence type="predicted"/>
<name>A0A840YR69_9SPHN</name>
<dbReference type="Pfam" id="PF00072">
    <property type="entry name" value="Response_reg"/>
    <property type="match status" value="1"/>
</dbReference>
<organism evidence="18 19">
    <name type="scientific">Sphingomonas xinjiangensis</name>
    <dbReference type="NCBI Taxonomy" id="643568"/>
    <lineage>
        <taxon>Bacteria</taxon>
        <taxon>Pseudomonadati</taxon>
        <taxon>Pseudomonadota</taxon>
        <taxon>Alphaproteobacteria</taxon>
        <taxon>Sphingomonadales</taxon>
        <taxon>Sphingomonadaceae</taxon>
        <taxon>Sphingomonas</taxon>
    </lineage>
</organism>
<evidence type="ECO:0000256" key="5">
    <source>
        <dbReference type="ARBA" id="ARBA00022679"/>
    </source>
</evidence>
<evidence type="ECO:0000259" key="17">
    <source>
        <dbReference type="PROSITE" id="PS50110"/>
    </source>
</evidence>
<reference evidence="18 19" key="1">
    <citation type="submission" date="2020-08" db="EMBL/GenBank/DDBJ databases">
        <title>Genomic Encyclopedia of Type Strains, Phase IV (KMG-IV): sequencing the most valuable type-strain genomes for metagenomic binning, comparative biology and taxonomic classification.</title>
        <authorList>
            <person name="Goeker M."/>
        </authorList>
    </citation>
    <scope>NUCLEOTIDE SEQUENCE [LARGE SCALE GENOMIC DNA]</scope>
    <source>
        <strain evidence="18 19">DSM 26736</strain>
    </source>
</reference>
<keyword evidence="14" id="KW-0175">Coiled coil</keyword>
<feature type="coiled-coil region" evidence="14">
    <location>
        <begin position="98"/>
        <end position="157"/>
    </location>
</feature>
<dbReference type="Gene3D" id="3.30.565.10">
    <property type="entry name" value="Histidine kinase-like ATPase, C-terminal domain"/>
    <property type="match status" value="1"/>
</dbReference>
<evidence type="ECO:0000256" key="11">
    <source>
        <dbReference type="ARBA" id="ARBA00023012"/>
    </source>
</evidence>
<keyword evidence="10 15" id="KW-1133">Transmembrane helix</keyword>
<evidence type="ECO:0000256" key="6">
    <source>
        <dbReference type="ARBA" id="ARBA00022692"/>
    </source>
</evidence>
<accession>A0A840YR69</accession>
<dbReference type="SUPFAM" id="SSF55874">
    <property type="entry name" value="ATPase domain of HSP90 chaperone/DNA topoisomerase II/histidine kinase"/>
    <property type="match status" value="1"/>
</dbReference>
<dbReference type="PROSITE" id="PS50109">
    <property type="entry name" value="HIS_KIN"/>
    <property type="match status" value="1"/>
</dbReference>
<dbReference type="SUPFAM" id="SSF47384">
    <property type="entry name" value="Homodimeric domain of signal transducing histidine kinase"/>
    <property type="match status" value="1"/>
</dbReference>
<dbReference type="SUPFAM" id="SSF52172">
    <property type="entry name" value="CheY-like"/>
    <property type="match status" value="1"/>
</dbReference>
<evidence type="ECO:0000256" key="3">
    <source>
        <dbReference type="ARBA" id="ARBA00012438"/>
    </source>
</evidence>
<dbReference type="EMBL" id="JACIJF010000010">
    <property type="protein sequence ID" value="MBB5711792.1"/>
    <property type="molecule type" value="Genomic_DNA"/>
</dbReference>
<dbReference type="InterPro" id="IPR036097">
    <property type="entry name" value="HisK_dim/P_sf"/>
</dbReference>
<evidence type="ECO:0000256" key="14">
    <source>
        <dbReference type="SAM" id="Coils"/>
    </source>
</evidence>
<dbReference type="InterPro" id="IPR003594">
    <property type="entry name" value="HATPase_dom"/>
</dbReference>
<evidence type="ECO:0000256" key="7">
    <source>
        <dbReference type="ARBA" id="ARBA00022741"/>
    </source>
</evidence>
<evidence type="ECO:0000256" key="10">
    <source>
        <dbReference type="ARBA" id="ARBA00022989"/>
    </source>
</evidence>
<comment type="subcellular location">
    <subcellularLocation>
        <location evidence="2">Membrane</location>
        <topology evidence="2">Multi-pass membrane protein</topology>
    </subcellularLocation>
</comment>
<dbReference type="PRINTS" id="PR00344">
    <property type="entry name" value="BCTRLSENSOR"/>
</dbReference>
<evidence type="ECO:0000256" key="12">
    <source>
        <dbReference type="ARBA" id="ARBA00023136"/>
    </source>
</evidence>
<keyword evidence="12 15" id="KW-0472">Membrane</keyword>
<evidence type="ECO:0000256" key="2">
    <source>
        <dbReference type="ARBA" id="ARBA00004141"/>
    </source>
</evidence>
<dbReference type="Gene3D" id="1.10.287.130">
    <property type="match status" value="1"/>
</dbReference>
<feature type="modified residue" description="4-aspartylphosphate" evidence="13">
    <location>
        <position position="466"/>
    </location>
</feature>
<dbReference type="PROSITE" id="PS50110">
    <property type="entry name" value="RESPONSE_REGULATORY"/>
    <property type="match status" value="1"/>
</dbReference>
<dbReference type="CDD" id="cd00082">
    <property type="entry name" value="HisKA"/>
    <property type="match status" value="1"/>
</dbReference>
<dbReference type="SMART" id="SM00388">
    <property type="entry name" value="HisKA"/>
    <property type="match status" value="1"/>
</dbReference>
<dbReference type="InterPro" id="IPR005467">
    <property type="entry name" value="His_kinase_dom"/>
</dbReference>
<dbReference type="Gene3D" id="3.40.50.2300">
    <property type="match status" value="1"/>
</dbReference>
<keyword evidence="19" id="KW-1185">Reference proteome</keyword>
<dbReference type="GO" id="GO:0016020">
    <property type="term" value="C:membrane"/>
    <property type="evidence" value="ECO:0007669"/>
    <property type="project" value="UniProtKB-SubCell"/>
</dbReference>
<feature type="transmembrane region" description="Helical" evidence="15">
    <location>
        <begin position="76"/>
        <end position="98"/>
    </location>
</feature>
<feature type="domain" description="Response regulatory" evidence="17">
    <location>
        <begin position="416"/>
        <end position="531"/>
    </location>
</feature>
<dbReference type="SMART" id="SM00387">
    <property type="entry name" value="HATPase_c"/>
    <property type="match status" value="1"/>
</dbReference>
<comment type="caution">
    <text evidence="18">The sequence shown here is derived from an EMBL/GenBank/DDBJ whole genome shotgun (WGS) entry which is preliminary data.</text>
</comment>
<dbReference type="AlphaFoldDB" id="A0A840YR69"/>
<dbReference type="Gene3D" id="1.20.120.620">
    <property type="entry name" value="Backbone structure of the membrane domain of e. Coli histidine kinase receptor kdpd"/>
    <property type="match status" value="1"/>
</dbReference>
<evidence type="ECO:0000313" key="18">
    <source>
        <dbReference type="EMBL" id="MBB5711792.1"/>
    </source>
</evidence>
<dbReference type="PANTHER" id="PTHR43065:SF46">
    <property type="entry name" value="C4-DICARBOXYLATE TRANSPORT SENSOR PROTEIN DCTB"/>
    <property type="match status" value="1"/>
</dbReference>
<dbReference type="InterPro" id="IPR038318">
    <property type="entry name" value="KdpD_sf"/>
</dbReference>
<dbReference type="InterPro" id="IPR003661">
    <property type="entry name" value="HisK_dim/P_dom"/>
</dbReference>
<evidence type="ECO:0000256" key="8">
    <source>
        <dbReference type="ARBA" id="ARBA00022777"/>
    </source>
</evidence>
<evidence type="ECO:0000256" key="1">
    <source>
        <dbReference type="ARBA" id="ARBA00000085"/>
    </source>
</evidence>
<dbReference type="GO" id="GO:0000155">
    <property type="term" value="F:phosphorelay sensor kinase activity"/>
    <property type="evidence" value="ECO:0007669"/>
    <property type="project" value="InterPro"/>
</dbReference>
<dbReference type="InterPro" id="IPR004358">
    <property type="entry name" value="Sig_transdc_His_kin-like_C"/>
</dbReference>
<evidence type="ECO:0000313" key="19">
    <source>
        <dbReference type="Proteomes" id="UP000527143"/>
    </source>
</evidence>
<sequence>MAYLGAILLTLLAFAARLVIGSALPGFAFITFFPAVLLAAYLGGRVAGALSVTLSIGLAWYYFVEPARSFDLAWPSGHLAIGLFILNAGLIVLAVSAMNDAYSRLSDIERERARLNLELERRVQERTRDLTTTNDALRTEIAAREEAEARAAQLQRLDAIGQLTGGVAHDFNNMLGIVIGNLELAQRKLARGGADVIRHIDGAMDGARRGATLTQRLLAFARKQPLAPVVTDLNRSVTEMSELLRRTLGEQVAVECVLSGGLWRTCVDPGQLESALVNLAVNARDAMPGGGKLTIETMNTHLDERYSDDHPEVAPGQYVAIAVSDTGTGMPADVAARAFEPFFTTKEVGRGTGLGLSQIYGFAKQSGGHAKIYSEAGHGTTIKLYFPRYSGTDQEVAAGLMPEPEAALPRSNGDEVILVVEDEAGVRATTVETLRELGYTVQEASDGASALLLLQELPSVELLLTDMVMPGMTGRELADEAAERSPHISVLYMTGYTRNGIVHGGKLDPGVQLLTKPFSIDQLARKVRAILDDRR</sequence>
<dbReference type="InterPro" id="IPR001789">
    <property type="entry name" value="Sig_transdc_resp-reg_receiver"/>
</dbReference>
<evidence type="ECO:0000256" key="9">
    <source>
        <dbReference type="ARBA" id="ARBA00022840"/>
    </source>
</evidence>
<keyword evidence="9" id="KW-0067">ATP-binding</keyword>
<dbReference type="CDD" id="cd18161">
    <property type="entry name" value="REC_hyHK_blue-like"/>
    <property type="match status" value="1"/>
</dbReference>
<protein>
    <recommendedName>
        <fullName evidence="3">histidine kinase</fullName>
        <ecNumber evidence="3">2.7.13.3</ecNumber>
    </recommendedName>
</protein>
<keyword evidence="7" id="KW-0547">Nucleotide-binding</keyword>